<comment type="caution">
    <text evidence="1">The sequence shown here is derived from an EMBL/GenBank/DDBJ whole genome shotgun (WGS) entry which is preliminary data.</text>
</comment>
<dbReference type="EMBL" id="SRHE01000505">
    <property type="protein sequence ID" value="TWW08784.1"/>
    <property type="molecule type" value="Genomic_DNA"/>
</dbReference>
<dbReference type="NCBIfam" id="TIGR03187">
    <property type="entry name" value="DGQHR"/>
    <property type="match status" value="1"/>
</dbReference>
<name>A0A5C6M6H6_9PLAN</name>
<accession>A0A5C6M6H6</accession>
<sequence>MDDVLKARFTSEEISMAALIGNRAPNFAEAAHELFRSLGDPLLSISEVIDLLAVSVSKGEATDTLDQLVLEGKLQASSTTVRPLDAEECKLYRRADVRHERLRLQAQEARLGDGGSRYLFTCDGRIIRALAKVDRLDAIGGTGNQREEVRKHVKQIATGIENGNQIPNSVLLVILEDMITDDPEETRESMVRVLPLTQWCTNPLPGESGIPAQQVRLVELDFPYRSASFDDEKVSLLVDGQQRTAALSMVNVDIKPTFALSVNAVAADSDSAKKIFQIANSTQKIAVEFSRALMATMADAPPHLISERTMSLATHVLAIKDRESPFYEKVKHAGVKESKSRPIAYNSLYSIVSIFSESALPVQSDPTELAELVKRSFQIVKETWPDAWEKKALRVKIGARSRVACYGHATRE</sequence>
<evidence type="ECO:0008006" key="3">
    <source>
        <dbReference type="Google" id="ProtNLM"/>
    </source>
</evidence>
<reference evidence="1 2" key="2">
    <citation type="submission" date="2019-08" db="EMBL/GenBank/DDBJ databases">
        <authorList>
            <person name="Henke P."/>
        </authorList>
    </citation>
    <scope>NUCLEOTIDE SEQUENCE [LARGE SCALE GENOMIC DNA]</scope>
    <source>
        <strain evidence="1">Phe10_nw2017</strain>
    </source>
</reference>
<dbReference type="Proteomes" id="UP000321083">
    <property type="component" value="Unassembled WGS sequence"/>
</dbReference>
<dbReference type="AlphaFoldDB" id="A0A5C6M6H6"/>
<gene>
    <name evidence="1" type="ORF">E3A20_20880</name>
</gene>
<keyword evidence="2" id="KW-1185">Reference proteome</keyword>
<organism evidence="1 2">
    <name type="scientific">Planctomyces bekefii</name>
    <dbReference type="NCBI Taxonomy" id="1653850"/>
    <lineage>
        <taxon>Bacteria</taxon>
        <taxon>Pseudomonadati</taxon>
        <taxon>Planctomycetota</taxon>
        <taxon>Planctomycetia</taxon>
        <taxon>Planctomycetales</taxon>
        <taxon>Planctomycetaceae</taxon>
        <taxon>Planctomyces</taxon>
    </lineage>
</organism>
<dbReference type="InterPro" id="IPR017601">
    <property type="entry name" value="DGQHR-contain_dom"/>
</dbReference>
<reference evidence="1 2" key="1">
    <citation type="submission" date="2019-08" db="EMBL/GenBank/DDBJ databases">
        <title>100 year-old enigma solved: identification of Planctomyces bekefii, the type genus and species of the phylum Planctomycetes.</title>
        <authorList>
            <person name="Svetlana D.N."/>
            <person name="Overmann J."/>
        </authorList>
    </citation>
    <scope>NUCLEOTIDE SEQUENCE [LARGE SCALE GENOMIC DNA]</scope>
    <source>
        <strain evidence="1">Phe10_nw2017</strain>
    </source>
</reference>
<protein>
    <recommendedName>
        <fullName evidence="3">DGQHR domain-containing protein</fullName>
    </recommendedName>
</protein>
<evidence type="ECO:0000313" key="2">
    <source>
        <dbReference type="Proteomes" id="UP000321083"/>
    </source>
</evidence>
<evidence type="ECO:0000313" key="1">
    <source>
        <dbReference type="EMBL" id="TWW08784.1"/>
    </source>
</evidence>
<proteinExistence type="predicted"/>